<proteinExistence type="inferred from homology"/>
<dbReference type="PANTHER" id="PTHR30061:SF50">
    <property type="entry name" value="MALTOSE_MALTODEXTRIN-BINDING PERIPLASMIC PROTEIN"/>
    <property type="match status" value="1"/>
</dbReference>
<dbReference type="GO" id="GO:0015768">
    <property type="term" value="P:maltose transport"/>
    <property type="evidence" value="ECO:0007669"/>
    <property type="project" value="TreeGrafter"/>
</dbReference>
<dbReference type="eggNOG" id="COG1653">
    <property type="taxonomic scope" value="Bacteria"/>
</dbReference>
<sequence>MKKGLVLVLVLCVISGFVFAGGATETKAESTKASVSYEVTAPITIEWWHALEQQYWPLVDEIVNGFNTSQDKVTVEAKYIGNYATVNETLVAAQAAGTGLPGLVVANTPYVAEYGKSGLCEDLNPYIKATGYDIDDFGEGMITASSFEGQQVSLPFLISTQVMYYNKDMADAEGIVIPSKISDMDAFMKSASKIAADGSTERWATVFPGWDQWYFEPLFLNSGVKIVNADRVSTDLDGKVSQDLTKTIQKWVNSGYTYWASGTSASSNMRQNFIDGKTFSVIHTSSLYNTYVKLCKDFEVGMAWLPGAATKKSEIGGCVLLIPAKNDQETKNASWQFLQYMIGKDVNMKWADGTGYIPTRNSVLNTQEGLDFLSRKPAFKCVFDNLDEINPRIQHPGWNQLATIWKSYLDQLMIEGGDVSAQLPLMAEEINEVLSDSL</sequence>
<dbReference type="SUPFAM" id="SSF53850">
    <property type="entry name" value="Periplasmic binding protein-like II"/>
    <property type="match status" value="1"/>
</dbReference>
<dbReference type="InterPro" id="IPR006059">
    <property type="entry name" value="SBP"/>
</dbReference>
<reference evidence="5 6" key="1">
    <citation type="submission" date="2011-11" db="EMBL/GenBank/DDBJ databases">
        <title>Complete sequence of Spirochaeta sp. grapes.</title>
        <authorList>
            <consortium name="US DOE Joint Genome Institute"/>
            <person name="Lucas S."/>
            <person name="Han J."/>
            <person name="Lapidus A."/>
            <person name="Cheng J.-F."/>
            <person name="Goodwin L."/>
            <person name="Pitluck S."/>
            <person name="Peters L."/>
            <person name="Ovchinnikova G."/>
            <person name="Munk A.C."/>
            <person name="Detter J.C."/>
            <person name="Han C."/>
            <person name="Tapia R."/>
            <person name="Land M."/>
            <person name="Hauser L."/>
            <person name="Kyrpides N."/>
            <person name="Ivanova N."/>
            <person name="Pagani I."/>
            <person name="Ritalahtilisa K."/>
            <person name="Loeffler F."/>
            <person name="Woyke T."/>
        </authorList>
    </citation>
    <scope>NUCLEOTIDE SEQUENCE [LARGE SCALE GENOMIC DNA]</scope>
    <source>
        <strain evidence="6">ATCC BAA-1885 / DSM 22778 / Grapes</strain>
    </source>
</reference>
<dbReference type="Pfam" id="PF13416">
    <property type="entry name" value="SBP_bac_8"/>
    <property type="match status" value="1"/>
</dbReference>
<dbReference type="Gene3D" id="3.40.190.10">
    <property type="entry name" value="Periplasmic binding protein-like II"/>
    <property type="match status" value="1"/>
</dbReference>
<protein>
    <submittedName>
        <fullName evidence="5">ABC-type sugar transport system, periplasmic component</fullName>
    </submittedName>
</protein>
<organism evidence="5 6">
    <name type="scientific">Sphaerochaeta pleomorpha (strain ATCC BAA-1885 / DSM 22778 / Grapes)</name>
    <dbReference type="NCBI Taxonomy" id="158190"/>
    <lineage>
        <taxon>Bacteria</taxon>
        <taxon>Pseudomonadati</taxon>
        <taxon>Spirochaetota</taxon>
        <taxon>Spirochaetia</taxon>
        <taxon>Spirochaetales</taxon>
        <taxon>Sphaerochaetaceae</taxon>
        <taxon>Sphaerochaeta</taxon>
    </lineage>
</organism>
<dbReference type="OrthoDB" id="9795467at2"/>
<dbReference type="RefSeq" id="WP_014269636.1">
    <property type="nucleotide sequence ID" value="NC_016633.1"/>
</dbReference>
<accession>G8QRD4</accession>
<dbReference type="GO" id="GO:1901982">
    <property type="term" value="F:maltose binding"/>
    <property type="evidence" value="ECO:0007669"/>
    <property type="project" value="TreeGrafter"/>
</dbReference>
<evidence type="ECO:0000256" key="3">
    <source>
        <dbReference type="ARBA" id="ARBA00022729"/>
    </source>
</evidence>
<dbReference type="KEGG" id="sgp:SpiGrapes_0962"/>
<dbReference type="AlphaFoldDB" id="G8QRD4"/>
<evidence type="ECO:0000256" key="1">
    <source>
        <dbReference type="ARBA" id="ARBA00008520"/>
    </source>
</evidence>
<evidence type="ECO:0000256" key="2">
    <source>
        <dbReference type="ARBA" id="ARBA00022448"/>
    </source>
</evidence>
<feature type="chain" id="PRO_5003515024" evidence="4">
    <location>
        <begin position="21"/>
        <end position="438"/>
    </location>
</feature>
<dbReference type="GO" id="GO:0055052">
    <property type="term" value="C:ATP-binding cassette (ABC) transporter complex, substrate-binding subunit-containing"/>
    <property type="evidence" value="ECO:0007669"/>
    <property type="project" value="TreeGrafter"/>
</dbReference>
<dbReference type="Proteomes" id="UP000005632">
    <property type="component" value="Chromosome"/>
</dbReference>
<dbReference type="STRING" id="158190.SpiGrapes_0962"/>
<keyword evidence="3 4" id="KW-0732">Signal</keyword>
<keyword evidence="5" id="KW-0762">Sugar transport</keyword>
<keyword evidence="2" id="KW-0813">Transport</keyword>
<comment type="similarity">
    <text evidence="1">Belongs to the bacterial solute-binding protein 1 family.</text>
</comment>
<evidence type="ECO:0000313" key="6">
    <source>
        <dbReference type="Proteomes" id="UP000005632"/>
    </source>
</evidence>
<gene>
    <name evidence="5" type="ordered locus">SpiGrapes_0962</name>
</gene>
<name>G8QRD4_SPHPG</name>
<dbReference type="PANTHER" id="PTHR30061">
    <property type="entry name" value="MALTOSE-BINDING PERIPLASMIC PROTEIN"/>
    <property type="match status" value="1"/>
</dbReference>
<keyword evidence="6" id="KW-1185">Reference proteome</keyword>
<dbReference type="GO" id="GO:0042956">
    <property type="term" value="P:maltodextrin transmembrane transport"/>
    <property type="evidence" value="ECO:0007669"/>
    <property type="project" value="TreeGrafter"/>
</dbReference>
<evidence type="ECO:0000256" key="4">
    <source>
        <dbReference type="SAM" id="SignalP"/>
    </source>
</evidence>
<dbReference type="HOGENOM" id="CLU_031285_3_1_12"/>
<evidence type="ECO:0000313" key="5">
    <source>
        <dbReference type="EMBL" id="AEV28787.1"/>
    </source>
</evidence>
<dbReference type="EMBL" id="CP003155">
    <property type="protein sequence ID" value="AEV28787.1"/>
    <property type="molecule type" value="Genomic_DNA"/>
</dbReference>
<feature type="signal peptide" evidence="4">
    <location>
        <begin position="1"/>
        <end position="20"/>
    </location>
</feature>